<dbReference type="EMBL" id="JAHWQX010000002">
    <property type="protein sequence ID" value="MBW3097197.1"/>
    <property type="molecule type" value="Genomic_DNA"/>
</dbReference>
<organism evidence="2 3">
    <name type="scientific">Pseudohoeflea coraliihabitans</name>
    <dbReference type="NCBI Taxonomy" id="2860393"/>
    <lineage>
        <taxon>Bacteria</taxon>
        <taxon>Pseudomonadati</taxon>
        <taxon>Pseudomonadota</taxon>
        <taxon>Alphaproteobacteria</taxon>
        <taxon>Hyphomicrobiales</taxon>
        <taxon>Rhizobiaceae</taxon>
        <taxon>Pseudohoeflea</taxon>
    </lineage>
</organism>
<gene>
    <name evidence="2" type="ORF">KY465_07890</name>
</gene>
<accession>A0ABS6WP68</accession>
<evidence type="ECO:0000313" key="2">
    <source>
        <dbReference type="EMBL" id="MBW3097197.1"/>
    </source>
</evidence>
<proteinExistence type="predicted"/>
<name>A0ABS6WP68_9HYPH</name>
<dbReference type="RefSeq" id="WP_219201127.1">
    <property type="nucleotide sequence ID" value="NZ_JAHWQX010000002.1"/>
</dbReference>
<dbReference type="PANTHER" id="PTHR42760:SF115">
    <property type="entry name" value="3-OXOACYL-[ACYL-CARRIER-PROTEIN] REDUCTASE FABG"/>
    <property type="match status" value="1"/>
</dbReference>
<keyword evidence="1" id="KW-0560">Oxidoreductase</keyword>
<dbReference type="PANTHER" id="PTHR42760">
    <property type="entry name" value="SHORT-CHAIN DEHYDROGENASES/REDUCTASES FAMILY MEMBER"/>
    <property type="match status" value="1"/>
</dbReference>
<keyword evidence="3" id="KW-1185">Reference proteome</keyword>
<dbReference type="Pfam" id="PF13561">
    <property type="entry name" value="adh_short_C2"/>
    <property type="match status" value="1"/>
</dbReference>
<dbReference type="Proteomes" id="UP001430804">
    <property type="component" value="Unassembled WGS sequence"/>
</dbReference>
<dbReference type="PROSITE" id="PS00061">
    <property type="entry name" value="ADH_SHORT"/>
    <property type="match status" value="1"/>
</dbReference>
<dbReference type="InterPro" id="IPR002347">
    <property type="entry name" value="SDR_fam"/>
</dbReference>
<protein>
    <submittedName>
        <fullName evidence="2">SDR family oxidoreductase</fullName>
    </submittedName>
</protein>
<evidence type="ECO:0000256" key="1">
    <source>
        <dbReference type="ARBA" id="ARBA00023002"/>
    </source>
</evidence>
<sequence length="276" mass="29737">MASGFHCDLSGKSAIVSGASGVIGGQIAEKLIESGANVAMTYNTNRAPVEDRIRRMQNATGMLAAHKVDYTKLPEIEAHADRVVDEFGAIDIVVNCAGGHLPNSISDGDLTFFDLDPEVMRANVSFNLMSGCMWPCYYYCKKMLDNPEGGSIVNISSMNAYRPLRGRASYAAAKSGVANFTQWLACHLANDFNPMIRVNCIAPGFFPGPHNRGTMTNVDGSLAWRGQEIVAMTPMRRLGAPEDLMGAMLFYVSDMSRYVTGTTIPIDGGFTANAGL</sequence>
<comment type="caution">
    <text evidence="2">The sequence shown here is derived from an EMBL/GenBank/DDBJ whole genome shotgun (WGS) entry which is preliminary data.</text>
</comment>
<evidence type="ECO:0000313" key="3">
    <source>
        <dbReference type="Proteomes" id="UP001430804"/>
    </source>
</evidence>
<dbReference type="InterPro" id="IPR020904">
    <property type="entry name" value="Sc_DH/Rdtase_CS"/>
</dbReference>
<reference evidence="2" key="1">
    <citation type="submission" date="2021-07" db="EMBL/GenBank/DDBJ databases">
        <title>Pseudohoeflea marina sp. nov. a polyhydroxyalcanoate-producing bacterium.</title>
        <authorList>
            <person name="Zheng W."/>
            <person name="Yu S."/>
            <person name="Huang Y."/>
        </authorList>
    </citation>
    <scope>NUCLEOTIDE SEQUENCE</scope>
    <source>
        <strain evidence="2">DP4N28-3</strain>
    </source>
</reference>